<dbReference type="PANTHER" id="PTHR31025">
    <property type="entry name" value="SI:CH211-196P9.1-RELATED"/>
    <property type="match status" value="1"/>
</dbReference>
<reference evidence="2" key="3">
    <citation type="submission" date="2025-09" db="UniProtKB">
        <authorList>
            <consortium name="Ensembl"/>
        </authorList>
    </citation>
    <scope>IDENTIFICATION</scope>
</reference>
<dbReference type="AlphaFoldDB" id="A0AAQ5XX25"/>
<evidence type="ECO:0000313" key="3">
    <source>
        <dbReference type="Proteomes" id="UP001501940"/>
    </source>
</evidence>
<dbReference type="Proteomes" id="UP001501940">
    <property type="component" value="Chromosome 10"/>
</dbReference>
<dbReference type="GeneTree" id="ENSGT00950000182912"/>
<dbReference type="PANTHER" id="PTHR31025:SF19">
    <property type="entry name" value="SI:CH73-42K18.1-RELATED"/>
    <property type="match status" value="1"/>
</dbReference>
<sequence>MEQSWPVRVVVGESDIRKVTFHKRPDILEELLSELKKRLGLQYNFMLHYEDPDFNNAFCNLTDISELPDRPTLKIISLENVGIILSAASPSSSASALSSTYARSSPNSSDTEILPHTEETIALTSHDPWPSTFEVPYFSVNTEYRLRQGNLIYMRDGTRKSVSRDMKHDILQKLAEEMYKFSAYPQDEHFTTVAAALIAKHPCLAEPGSPMGCYGWKNSLKFKMGNFRSKLRRCGIADVVVNGNKRAQQNPDGDPPRKNLKRPRRSETNFLPDLPLGQDASMLERSRQLLENEMKKRFPDVALVNQLMSQTFSLRRKEIVEEQPSVKQMLGRWPALFRKQQVANKQTNTFPNKPNYSFKSLNIEKYDALSSENAFPDFTVFPNHQTRDVRVMRTAVLRCLPVFLGDDGSEFFKVCFDSHATADVTQVPVGVLTVIPEDSQLPGPHALPLEPSSTAIILEGIIVMDDIESHAQAFCILFGLIYALHLDYPKRLKNTFDFIQRVMLNIGYGHLRPKLQSLKNALLQ</sequence>
<feature type="region of interest" description="Disordered" evidence="1">
    <location>
        <begin position="242"/>
        <end position="276"/>
    </location>
</feature>
<organism evidence="2 3">
    <name type="scientific">Amphiprion ocellaris</name>
    <name type="common">Clown anemonefish</name>
    <dbReference type="NCBI Taxonomy" id="80972"/>
    <lineage>
        <taxon>Eukaryota</taxon>
        <taxon>Metazoa</taxon>
        <taxon>Chordata</taxon>
        <taxon>Craniata</taxon>
        <taxon>Vertebrata</taxon>
        <taxon>Euteleostomi</taxon>
        <taxon>Actinopterygii</taxon>
        <taxon>Neopterygii</taxon>
        <taxon>Teleostei</taxon>
        <taxon>Neoteleostei</taxon>
        <taxon>Acanthomorphata</taxon>
        <taxon>Ovalentaria</taxon>
        <taxon>Pomacentridae</taxon>
        <taxon>Amphiprion</taxon>
    </lineage>
</organism>
<name>A0AAQ5XX25_AMPOC</name>
<dbReference type="Ensembl" id="ENSAOCT00000054919.1">
    <property type="protein sequence ID" value="ENSAOCP00000045059.1"/>
    <property type="gene ID" value="ENSAOCG00000028983.1"/>
</dbReference>
<proteinExistence type="predicted"/>
<accession>A0AAQ5XX25</accession>
<reference evidence="2" key="2">
    <citation type="submission" date="2025-08" db="UniProtKB">
        <authorList>
            <consortium name="Ensembl"/>
        </authorList>
    </citation>
    <scope>IDENTIFICATION</scope>
</reference>
<keyword evidence="3" id="KW-1185">Reference proteome</keyword>
<protein>
    <recommendedName>
        <fullName evidence="4">PB1 domain-containing protein</fullName>
    </recommendedName>
</protein>
<evidence type="ECO:0000313" key="2">
    <source>
        <dbReference type="Ensembl" id="ENSAOCP00000045059.1"/>
    </source>
</evidence>
<evidence type="ECO:0008006" key="4">
    <source>
        <dbReference type="Google" id="ProtNLM"/>
    </source>
</evidence>
<reference evidence="2 3" key="1">
    <citation type="submission" date="2022-01" db="EMBL/GenBank/DDBJ databases">
        <title>A chromosome-scale genome assembly of the false clownfish, Amphiprion ocellaris.</title>
        <authorList>
            <person name="Ryu T."/>
        </authorList>
    </citation>
    <scope>NUCLEOTIDE SEQUENCE [LARGE SCALE GENOMIC DNA]</scope>
</reference>
<evidence type="ECO:0000256" key="1">
    <source>
        <dbReference type="SAM" id="MobiDB-lite"/>
    </source>
</evidence>